<dbReference type="InterPro" id="IPR029056">
    <property type="entry name" value="Ribokinase-like"/>
</dbReference>
<dbReference type="PROSITE" id="PS50956">
    <property type="entry name" value="HTH_ASNC_2"/>
    <property type="match status" value="1"/>
</dbReference>
<dbReference type="PANTHER" id="PTHR42909:SF1">
    <property type="entry name" value="CARBOHYDRATE KINASE PFKB DOMAIN-CONTAINING PROTEIN"/>
    <property type="match status" value="1"/>
</dbReference>
<proteinExistence type="predicted"/>
<accession>A0A430ACL6</accession>
<evidence type="ECO:0000256" key="1">
    <source>
        <dbReference type="ARBA" id="ARBA00022723"/>
    </source>
</evidence>
<dbReference type="OrthoDB" id="9806249at2"/>
<keyword evidence="2" id="KW-0238">DNA-binding</keyword>
<dbReference type="InterPro" id="IPR036388">
    <property type="entry name" value="WH-like_DNA-bd_sf"/>
</dbReference>
<organism evidence="4 5">
    <name type="scientific">Vagococcus fessus</name>
    <dbReference type="NCBI Taxonomy" id="120370"/>
    <lineage>
        <taxon>Bacteria</taxon>
        <taxon>Bacillati</taxon>
        <taxon>Bacillota</taxon>
        <taxon>Bacilli</taxon>
        <taxon>Lactobacillales</taxon>
        <taxon>Enterococcaceae</taxon>
        <taxon>Vagococcus</taxon>
    </lineage>
</organism>
<name>A0A430ACL6_9ENTE</name>
<feature type="domain" description="HTH asnC-type" evidence="3">
    <location>
        <begin position="1"/>
        <end position="67"/>
    </location>
</feature>
<keyword evidence="5" id="KW-1185">Reference proteome</keyword>
<dbReference type="GO" id="GO:0046872">
    <property type="term" value="F:metal ion binding"/>
    <property type="evidence" value="ECO:0007669"/>
    <property type="project" value="UniProtKB-KW"/>
</dbReference>
<reference evidence="4 5" key="1">
    <citation type="submission" date="2017-05" db="EMBL/GenBank/DDBJ databases">
        <title>Vagococcus spp. assemblies.</title>
        <authorList>
            <person name="Gulvik C.A."/>
        </authorList>
    </citation>
    <scope>NUCLEOTIDE SEQUENCE [LARGE SCALE GENOMIC DNA]</scope>
    <source>
        <strain evidence="4 5">CCUG 41755</strain>
    </source>
</reference>
<dbReference type="GO" id="GO:0043565">
    <property type="term" value="F:sequence-specific DNA binding"/>
    <property type="evidence" value="ECO:0007669"/>
    <property type="project" value="InterPro"/>
</dbReference>
<dbReference type="CDD" id="cd00090">
    <property type="entry name" value="HTH_ARSR"/>
    <property type="match status" value="1"/>
</dbReference>
<dbReference type="Proteomes" id="UP000287101">
    <property type="component" value="Unassembled WGS sequence"/>
</dbReference>
<sequence>MTEREREILSLILANPLISQNEIAEELGISRSGVAAHIFNLTKKGYIEGRGYIIKESEFVTIIGGINMDISGIASAQLSPNHPNPGTIAFTLGGAGRNISLGLTQLNVPNYFISVHGNDINGNKFKQDAQQHGMNIQYVKELPNERTSTYLYIDDHNGNRTAAIEDMAIYDHITPDFLKEKSEIINNSRYCIIDTNLTADAINWLYDNCKVPLFVTTVAENKNYKLLSQLDKINTLITTPNDLKGLIKELTEKEMDLNQSLDLLLDTGIENLVVYSPIEGLYFKNKEENFHIPTPDISTSKLGTESSITAALVWALTKNYTWKDSLHHAYAAASISLESPYPISKDLTEETLTAKKSLLFN</sequence>
<dbReference type="Gene3D" id="1.10.10.10">
    <property type="entry name" value="Winged helix-like DNA-binding domain superfamily/Winged helix DNA-binding domain"/>
    <property type="match status" value="1"/>
</dbReference>
<dbReference type="SUPFAM" id="SSF46785">
    <property type="entry name" value="Winged helix' DNA-binding domain"/>
    <property type="match status" value="1"/>
</dbReference>
<dbReference type="InterPro" id="IPR011611">
    <property type="entry name" value="PfkB_dom"/>
</dbReference>
<comment type="caution">
    <text evidence="4">The sequence shown here is derived from an EMBL/GenBank/DDBJ whole genome shotgun (WGS) entry which is preliminary data.</text>
</comment>
<evidence type="ECO:0000259" key="3">
    <source>
        <dbReference type="PROSITE" id="PS50956"/>
    </source>
</evidence>
<dbReference type="RefSeq" id="WP_126830731.1">
    <property type="nucleotide sequence ID" value="NZ_CBCRYB010000015.1"/>
</dbReference>
<dbReference type="AlphaFoldDB" id="A0A430ACL6"/>
<evidence type="ECO:0000313" key="4">
    <source>
        <dbReference type="EMBL" id="RSU04954.1"/>
    </source>
</evidence>
<keyword evidence="1" id="KW-0479">Metal-binding</keyword>
<dbReference type="Pfam" id="PF13412">
    <property type="entry name" value="HTH_24"/>
    <property type="match status" value="1"/>
</dbReference>
<gene>
    <name evidence="4" type="ORF">CBF31_02730</name>
</gene>
<dbReference type="PANTHER" id="PTHR42909">
    <property type="entry name" value="ZGC:136858"/>
    <property type="match status" value="1"/>
</dbReference>
<evidence type="ECO:0000313" key="5">
    <source>
        <dbReference type="Proteomes" id="UP000287101"/>
    </source>
</evidence>
<dbReference type="Gene3D" id="3.40.1190.20">
    <property type="match status" value="1"/>
</dbReference>
<dbReference type="EMBL" id="NGJY01000001">
    <property type="protein sequence ID" value="RSU04954.1"/>
    <property type="molecule type" value="Genomic_DNA"/>
</dbReference>
<evidence type="ECO:0000256" key="2">
    <source>
        <dbReference type="ARBA" id="ARBA00023125"/>
    </source>
</evidence>
<dbReference type="Pfam" id="PF00294">
    <property type="entry name" value="PfkB"/>
    <property type="match status" value="1"/>
</dbReference>
<protein>
    <recommendedName>
        <fullName evidence="3">HTH asnC-type domain-containing protein</fullName>
    </recommendedName>
</protein>
<dbReference type="SUPFAM" id="SSF53613">
    <property type="entry name" value="Ribokinase-like"/>
    <property type="match status" value="1"/>
</dbReference>
<dbReference type="GO" id="GO:0004730">
    <property type="term" value="F:pseudouridylate synthase activity"/>
    <property type="evidence" value="ECO:0007669"/>
    <property type="project" value="TreeGrafter"/>
</dbReference>
<dbReference type="InterPro" id="IPR011991">
    <property type="entry name" value="ArsR-like_HTH"/>
</dbReference>
<dbReference type="GO" id="GO:0016798">
    <property type="term" value="F:hydrolase activity, acting on glycosyl bonds"/>
    <property type="evidence" value="ECO:0007669"/>
    <property type="project" value="TreeGrafter"/>
</dbReference>
<dbReference type="GO" id="GO:0005737">
    <property type="term" value="C:cytoplasm"/>
    <property type="evidence" value="ECO:0007669"/>
    <property type="project" value="TreeGrafter"/>
</dbReference>
<dbReference type="InterPro" id="IPR000485">
    <property type="entry name" value="AsnC-type_HTH_dom"/>
</dbReference>
<dbReference type="InterPro" id="IPR036390">
    <property type="entry name" value="WH_DNA-bd_sf"/>
</dbReference>